<dbReference type="EMBL" id="BROQ01000005">
    <property type="protein sequence ID" value="GKZ17319.1"/>
    <property type="molecule type" value="Genomic_DNA"/>
</dbReference>
<dbReference type="Proteomes" id="UP001143548">
    <property type="component" value="Unassembled WGS sequence"/>
</dbReference>
<proteinExistence type="predicted"/>
<keyword evidence="4" id="KW-0804">Transcription</keyword>
<comment type="caution">
    <text evidence="6">The sequence shown here is derived from an EMBL/GenBank/DDBJ whole genome shotgun (WGS) entry which is preliminary data.</text>
</comment>
<dbReference type="AlphaFoldDB" id="A0A9W5YII3"/>
<name>A0A9W5YII3_9EURO</name>
<gene>
    <name evidence="6" type="ORF">AbraCBS73388_008242</name>
</gene>
<sequence length="501" mass="56010">MHKLIDVYFLHVYNARLLVHRPTFLQQLADNAVQDHVVLSMCALASSFLSDANGKLWLRENEFGREWAKRAGQLVFCEAEHPRHENIPTFINLALFCPEGHLEQGLLSEAARDYILPCPEDDFEKKEMMCGETLSSGIRDGSAYGELIRVLTFWDKVCSLIQKPWHNFSSRLGAIHEIDNHISNWRSELPPFLRIDGERIPSELQIPLPILFGLHIIYHQCLCSLHASIVPLFCWGSSVEPFSSARQMSAQIAYDNANSVSNLAKMILNGAYEASRTPSFVGYACYCACAIQIPFLRCANPSVSAQAKQNILTNLKLIQQMGQYWRFISLLGINIRTIYEVHSNYPCNVDDEPKNMEASKLNELRIDADRARSSILVHNNILRGRTGSAAQLDADVTDLGLDNLAQRSTATSEGTVVHSAQEENPSLAHYNAETIESLITELSAPWEQTAGDLDASEEQIQVSQVLSQLLHVESVNGGPFAFPYSGQYSLDQLDSGTDWAL</sequence>
<evidence type="ECO:0000256" key="2">
    <source>
        <dbReference type="ARBA" id="ARBA00022723"/>
    </source>
</evidence>
<dbReference type="GO" id="GO:0005634">
    <property type="term" value="C:nucleus"/>
    <property type="evidence" value="ECO:0007669"/>
    <property type="project" value="UniProtKB-SubCell"/>
</dbReference>
<evidence type="ECO:0000256" key="4">
    <source>
        <dbReference type="ARBA" id="ARBA00023163"/>
    </source>
</evidence>
<dbReference type="PANTHER" id="PTHR47338">
    <property type="entry name" value="ZN(II)2CYS6 TRANSCRIPTION FACTOR (EUROFUNG)-RELATED"/>
    <property type="match status" value="1"/>
</dbReference>
<dbReference type="CDD" id="cd12148">
    <property type="entry name" value="fungal_TF_MHR"/>
    <property type="match status" value="1"/>
</dbReference>
<dbReference type="InterPro" id="IPR050815">
    <property type="entry name" value="TF_fung"/>
</dbReference>
<comment type="subcellular location">
    <subcellularLocation>
        <location evidence="1">Nucleus</location>
    </subcellularLocation>
</comment>
<keyword evidence="5" id="KW-0539">Nucleus</keyword>
<organism evidence="6 7">
    <name type="scientific">Aspergillus brasiliensis</name>
    <dbReference type="NCBI Taxonomy" id="319629"/>
    <lineage>
        <taxon>Eukaryota</taxon>
        <taxon>Fungi</taxon>
        <taxon>Dikarya</taxon>
        <taxon>Ascomycota</taxon>
        <taxon>Pezizomycotina</taxon>
        <taxon>Eurotiomycetes</taxon>
        <taxon>Eurotiomycetidae</taxon>
        <taxon>Eurotiales</taxon>
        <taxon>Aspergillaceae</taxon>
        <taxon>Aspergillus</taxon>
        <taxon>Aspergillus subgen. Circumdati</taxon>
    </lineage>
</organism>
<dbReference type="GO" id="GO:0006351">
    <property type="term" value="P:DNA-templated transcription"/>
    <property type="evidence" value="ECO:0007669"/>
    <property type="project" value="InterPro"/>
</dbReference>
<keyword evidence="3" id="KW-0805">Transcription regulation</keyword>
<evidence type="ECO:0000313" key="6">
    <source>
        <dbReference type="EMBL" id="GKZ17319.1"/>
    </source>
</evidence>
<evidence type="ECO:0008006" key="8">
    <source>
        <dbReference type="Google" id="ProtNLM"/>
    </source>
</evidence>
<dbReference type="GO" id="GO:0008270">
    <property type="term" value="F:zinc ion binding"/>
    <property type="evidence" value="ECO:0007669"/>
    <property type="project" value="InterPro"/>
</dbReference>
<evidence type="ECO:0000256" key="5">
    <source>
        <dbReference type="ARBA" id="ARBA00023242"/>
    </source>
</evidence>
<accession>A0A9W5YII3</accession>
<dbReference type="GO" id="GO:0003677">
    <property type="term" value="F:DNA binding"/>
    <property type="evidence" value="ECO:0007669"/>
    <property type="project" value="InterPro"/>
</dbReference>
<keyword evidence="2" id="KW-0479">Metal-binding</keyword>
<dbReference type="PANTHER" id="PTHR47338:SF27">
    <property type="entry name" value="ZN(II)2CYS6 TRANSCRIPTION FACTOR (EUROFUNG)"/>
    <property type="match status" value="1"/>
</dbReference>
<dbReference type="GO" id="GO:0000981">
    <property type="term" value="F:DNA-binding transcription factor activity, RNA polymerase II-specific"/>
    <property type="evidence" value="ECO:0007669"/>
    <property type="project" value="InterPro"/>
</dbReference>
<evidence type="ECO:0000256" key="3">
    <source>
        <dbReference type="ARBA" id="ARBA00023015"/>
    </source>
</evidence>
<reference evidence="6" key="1">
    <citation type="submission" date="2022-07" db="EMBL/GenBank/DDBJ databases">
        <title>Taxonomy of Aspergillus series Nigri: significant species reduction supported by multi-species coalescent approaches.</title>
        <authorList>
            <person name="Bian C."/>
            <person name="Kusuya Y."/>
            <person name="Sklenar F."/>
            <person name="D'hooge E."/>
            <person name="Yaguchi T."/>
            <person name="Takahashi H."/>
            <person name="Hubka V."/>
        </authorList>
    </citation>
    <scope>NUCLEOTIDE SEQUENCE</scope>
    <source>
        <strain evidence="6">CBS 733.88</strain>
    </source>
</reference>
<evidence type="ECO:0000313" key="7">
    <source>
        <dbReference type="Proteomes" id="UP001143548"/>
    </source>
</evidence>
<protein>
    <recommendedName>
        <fullName evidence="8">Transcription factor domain-containing protein</fullName>
    </recommendedName>
</protein>
<evidence type="ECO:0000256" key="1">
    <source>
        <dbReference type="ARBA" id="ARBA00004123"/>
    </source>
</evidence>